<dbReference type="EMBL" id="CVRI01000057">
    <property type="protein sequence ID" value="CRL02435.1"/>
    <property type="molecule type" value="Genomic_DNA"/>
</dbReference>
<dbReference type="Proteomes" id="UP000183832">
    <property type="component" value="Unassembled WGS sequence"/>
</dbReference>
<dbReference type="AlphaFoldDB" id="A0A1J1IQD0"/>
<evidence type="ECO:0000313" key="1">
    <source>
        <dbReference type="EMBL" id="CRL02435.1"/>
    </source>
</evidence>
<reference evidence="1 2" key="1">
    <citation type="submission" date="2015-04" db="EMBL/GenBank/DDBJ databases">
        <authorList>
            <person name="Syromyatnikov M.Y."/>
            <person name="Popov V.N."/>
        </authorList>
    </citation>
    <scope>NUCLEOTIDE SEQUENCE [LARGE SCALE GENOMIC DNA]</scope>
</reference>
<evidence type="ECO:0000313" key="2">
    <source>
        <dbReference type="Proteomes" id="UP000183832"/>
    </source>
</evidence>
<organism evidence="1 2">
    <name type="scientific">Clunio marinus</name>
    <dbReference type="NCBI Taxonomy" id="568069"/>
    <lineage>
        <taxon>Eukaryota</taxon>
        <taxon>Metazoa</taxon>
        <taxon>Ecdysozoa</taxon>
        <taxon>Arthropoda</taxon>
        <taxon>Hexapoda</taxon>
        <taxon>Insecta</taxon>
        <taxon>Pterygota</taxon>
        <taxon>Neoptera</taxon>
        <taxon>Endopterygota</taxon>
        <taxon>Diptera</taxon>
        <taxon>Nematocera</taxon>
        <taxon>Chironomoidea</taxon>
        <taxon>Chironomidae</taxon>
        <taxon>Clunio</taxon>
    </lineage>
</organism>
<accession>A0A1J1IQD0</accession>
<name>A0A1J1IQD0_9DIPT</name>
<gene>
    <name evidence="1" type="ORF">CLUMA_CG015682</name>
</gene>
<proteinExistence type="predicted"/>
<keyword evidence="2" id="KW-1185">Reference proteome</keyword>
<sequence>MDILLSSETGVCFCCKYHCEQFIYVTYKGCEIIHIKGITNARNFFFTFHGRVVTTSSNDHDRGLNKLA</sequence>
<protein>
    <submittedName>
        <fullName evidence="1">CLUMA_CG015682, isoform A</fullName>
    </submittedName>
</protein>